<dbReference type="Proteomes" id="UP000708208">
    <property type="component" value="Unassembled WGS sequence"/>
</dbReference>
<accession>A0A8J2K9G7</accession>
<protein>
    <submittedName>
        <fullName evidence="1">Uncharacterized protein</fullName>
    </submittedName>
</protein>
<comment type="caution">
    <text evidence="1">The sequence shown here is derived from an EMBL/GenBank/DDBJ whole genome shotgun (WGS) entry which is preliminary data.</text>
</comment>
<sequence length="68" mass="8183">MLLQTTRSKLNPGFRLYFYSRDQFLGPVIGSAQEWKDLKPEIGVQETEDFLHYERRKDKRITFECSLR</sequence>
<dbReference type="AlphaFoldDB" id="A0A8J2K9G7"/>
<gene>
    <name evidence="1" type="ORF">AFUS01_LOCUS24169</name>
</gene>
<keyword evidence="2" id="KW-1185">Reference proteome</keyword>
<evidence type="ECO:0000313" key="2">
    <source>
        <dbReference type="Proteomes" id="UP000708208"/>
    </source>
</evidence>
<proteinExistence type="predicted"/>
<evidence type="ECO:0000313" key="1">
    <source>
        <dbReference type="EMBL" id="CAG7785551.1"/>
    </source>
</evidence>
<reference evidence="1" key="1">
    <citation type="submission" date="2021-06" db="EMBL/GenBank/DDBJ databases">
        <authorList>
            <person name="Hodson N. C."/>
            <person name="Mongue J. A."/>
            <person name="Jaron S. K."/>
        </authorList>
    </citation>
    <scope>NUCLEOTIDE SEQUENCE</scope>
</reference>
<dbReference type="EMBL" id="CAJVCH010298506">
    <property type="protein sequence ID" value="CAG7785551.1"/>
    <property type="molecule type" value="Genomic_DNA"/>
</dbReference>
<organism evidence="1 2">
    <name type="scientific">Allacma fusca</name>
    <dbReference type="NCBI Taxonomy" id="39272"/>
    <lineage>
        <taxon>Eukaryota</taxon>
        <taxon>Metazoa</taxon>
        <taxon>Ecdysozoa</taxon>
        <taxon>Arthropoda</taxon>
        <taxon>Hexapoda</taxon>
        <taxon>Collembola</taxon>
        <taxon>Symphypleona</taxon>
        <taxon>Sminthuridae</taxon>
        <taxon>Allacma</taxon>
    </lineage>
</organism>
<name>A0A8J2K9G7_9HEXA</name>